<dbReference type="Pfam" id="PF00076">
    <property type="entry name" value="RRM_1"/>
    <property type="match status" value="1"/>
</dbReference>
<dbReference type="InterPro" id="IPR012677">
    <property type="entry name" value="Nucleotide-bd_a/b_plait_sf"/>
</dbReference>
<dbReference type="RefSeq" id="WP_009090926.1">
    <property type="nucleotide sequence ID" value="NZ_CP007547.1"/>
</dbReference>
<dbReference type="AlphaFoldDB" id="A0A077EDP1"/>
<dbReference type="InterPro" id="IPR035979">
    <property type="entry name" value="RBD_domain_sf"/>
</dbReference>
<dbReference type="InterPro" id="IPR050441">
    <property type="entry name" value="RBM"/>
</dbReference>
<evidence type="ECO:0000259" key="1">
    <source>
        <dbReference type="PROSITE" id="PS50102"/>
    </source>
</evidence>
<organism evidence="2 3">
    <name type="scientific">Elizabethkingia anophelis NUHP1</name>
    <dbReference type="NCBI Taxonomy" id="1338011"/>
    <lineage>
        <taxon>Bacteria</taxon>
        <taxon>Pseudomonadati</taxon>
        <taxon>Bacteroidota</taxon>
        <taxon>Flavobacteriia</taxon>
        <taxon>Flavobacteriales</taxon>
        <taxon>Weeksellaceae</taxon>
        <taxon>Elizabethkingia</taxon>
    </lineage>
</organism>
<evidence type="ECO:0000313" key="2">
    <source>
        <dbReference type="EMBL" id="AIL45607.1"/>
    </source>
</evidence>
<gene>
    <name evidence="2" type="ORF">BD94_1832</name>
</gene>
<dbReference type="SMART" id="SM00360">
    <property type="entry name" value="RRM"/>
    <property type="match status" value="1"/>
</dbReference>
<feature type="domain" description="RRM" evidence="1">
    <location>
        <begin position="1"/>
        <end position="79"/>
    </location>
</feature>
<dbReference type="PROSITE" id="PS50102">
    <property type="entry name" value="RRM"/>
    <property type="match status" value="1"/>
</dbReference>
<sequence>MNILVGKLNPQTTEQQLEKHFNSFGFITSVDIIKESYSGDSLGYGYVLMPNIQEAEAAIRKLNGTSLDGHSIFVSKASQNGSRYRL</sequence>
<dbReference type="GeneID" id="56682928"/>
<dbReference type="PANTHER" id="PTHR48034">
    <property type="entry name" value="TRANSFORMER-2 SEX-DETERMINING PROTEIN-RELATED"/>
    <property type="match status" value="1"/>
</dbReference>
<dbReference type="eggNOG" id="COG0724">
    <property type="taxonomic scope" value="Bacteria"/>
</dbReference>
<dbReference type="KEGG" id="eao:BD94_1832"/>
<proteinExistence type="predicted"/>
<dbReference type="EMBL" id="CP007547">
    <property type="protein sequence ID" value="AIL45607.1"/>
    <property type="molecule type" value="Genomic_DNA"/>
</dbReference>
<dbReference type="Gene3D" id="3.30.70.330">
    <property type="match status" value="1"/>
</dbReference>
<dbReference type="SUPFAM" id="SSF54928">
    <property type="entry name" value="RNA-binding domain, RBD"/>
    <property type="match status" value="1"/>
</dbReference>
<name>A0A077EDP1_9FLAO</name>
<protein>
    <submittedName>
        <fullName evidence="2">RNA-binding protein</fullName>
    </submittedName>
</protein>
<dbReference type="HOGENOM" id="CLU_012062_28_8_10"/>
<dbReference type="InterPro" id="IPR000504">
    <property type="entry name" value="RRM_dom"/>
</dbReference>
<dbReference type="STRING" id="1338011.BD94_1832"/>
<dbReference type="Proteomes" id="UP000028933">
    <property type="component" value="Chromosome"/>
</dbReference>
<accession>A0A077EDP1</accession>
<dbReference type="CDD" id="cd00590">
    <property type="entry name" value="RRM_SF"/>
    <property type="match status" value="1"/>
</dbReference>
<reference evidence="2 3" key="1">
    <citation type="journal article" date="2013" name="Lancet">
        <title>First case of E anophelis outbreak in an intensive-care unit.</title>
        <authorList>
            <person name="Teo J."/>
            <person name="Tan S.Y."/>
            <person name="Tay M."/>
            <person name="Ding Y."/>
            <person name="Kjelleberg S."/>
            <person name="Givskov M."/>
            <person name="Lin R.T."/>
            <person name="Yang L."/>
        </authorList>
    </citation>
    <scope>NUCLEOTIDE SEQUENCE [LARGE SCALE GENOMIC DNA]</scope>
    <source>
        <strain evidence="2 3">NUHP1</strain>
    </source>
</reference>
<evidence type="ECO:0000313" key="3">
    <source>
        <dbReference type="Proteomes" id="UP000028933"/>
    </source>
</evidence>
<dbReference type="GO" id="GO:0003723">
    <property type="term" value="F:RNA binding"/>
    <property type="evidence" value="ECO:0007669"/>
    <property type="project" value="InterPro"/>
</dbReference>